<dbReference type="Proteomes" id="UP000603141">
    <property type="component" value="Unassembled WGS sequence"/>
</dbReference>
<proteinExistence type="predicted"/>
<dbReference type="EMBL" id="JAENIJ010000016">
    <property type="protein sequence ID" value="MBK1883000.1"/>
    <property type="molecule type" value="Genomic_DNA"/>
</dbReference>
<sequence length="145" mass="16798">MNLFPPHRELTSDMSWVVFFDGDCAFCSASVRRLAAIDSAGKFAFAPLQGELAKRQGFRKFSDLEAGSMVLLRESDGRVFMRSDSLIEIARVLGGFWRYLTLLRLIPRRWRDRIYRLIARNRHRLASGRTFCSMPDPAILQRLRE</sequence>
<name>A0A934S4I2_9BACT</name>
<keyword evidence="2" id="KW-1185">Reference proteome</keyword>
<dbReference type="InterPro" id="IPR007263">
    <property type="entry name" value="DCC1-like"/>
</dbReference>
<organism evidence="1 2">
    <name type="scientific">Luteolibacter pohnpeiensis</name>
    <dbReference type="NCBI Taxonomy" id="454153"/>
    <lineage>
        <taxon>Bacteria</taxon>
        <taxon>Pseudomonadati</taxon>
        <taxon>Verrucomicrobiota</taxon>
        <taxon>Verrucomicrobiia</taxon>
        <taxon>Verrucomicrobiales</taxon>
        <taxon>Verrucomicrobiaceae</taxon>
        <taxon>Luteolibacter</taxon>
    </lineage>
</organism>
<dbReference type="InterPro" id="IPR052927">
    <property type="entry name" value="DCC_oxidoreductase"/>
</dbReference>
<evidence type="ECO:0000313" key="2">
    <source>
        <dbReference type="Proteomes" id="UP000603141"/>
    </source>
</evidence>
<dbReference type="RefSeq" id="WP_200270688.1">
    <property type="nucleotide sequence ID" value="NZ_JAENIJ010000016.1"/>
</dbReference>
<dbReference type="PANTHER" id="PTHR33639">
    <property type="entry name" value="THIOL-DISULFIDE OXIDOREDUCTASE DCC"/>
    <property type="match status" value="1"/>
</dbReference>
<dbReference type="GO" id="GO:0015035">
    <property type="term" value="F:protein-disulfide reductase activity"/>
    <property type="evidence" value="ECO:0007669"/>
    <property type="project" value="InterPro"/>
</dbReference>
<comment type="caution">
    <text evidence="1">The sequence shown here is derived from an EMBL/GenBank/DDBJ whole genome shotgun (WGS) entry which is preliminary data.</text>
</comment>
<protein>
    <submittedName>
        <fullName evidence="1">DUF393 domain-containing protein</fullName>
    </submittedName>
</protein>
<dbReference type="PANTHER" id="PTHR33639:SF2">
    <property type="entry name" value="DUF393 DOMAIN-CONTAINING PROTEIN"/>
    <property type="match status" value="1"/>
</dbReference>
<evidence type="ECO:0000313" key="1">
    <source>
        <dbReference type="EMBL" id="MBK1883000.1"/>
    </source>
</evidence>
<gene>
    <name evidence="1" type="ORF">JIN85_11275</name>
</gene>
<accession>A0A934S4I2</accession>
<dbReference type="Pfam" id="PF04134">
    <property type="entry name" value="DCC1-like"/>
    <property type="match status" value="1"/>
</dbReference>
<dbReference type="AlphaFoldDB" id="A0A934S4I2"/>
<reference evidence="1" key="1">
    <citation type="submission" date="2021-01" db="EMBL/GenBank/DDBJ databases">
        <title>Modified the classification status of verrucomicrobia.</title>
        <authorList>
            <person name="Feng X."/>
        </authorList>
    </citation>
    <scope>NUCLEOTIDE SEQUENCE</scope>
    <source>
        <strain evidence="1">KCTC 22041</strain>
    </source>
</reference>